<evidence type="ECO:0000256" key="1">
    <source>
        <dbReference type="ARBA" id="ARBA00004651"/>
    </source>
</evidence>
<feature type="transmembrane region" description="Helical" evidence="7">
    <location>
        <begin position="215"/>
        <end position="236"/>
    </location>
</feature>
<reference evidence="10" key="1">
    <citation type="journal article" date="2019" name="Int. J. Syst. Evol. Microbiol.">
        <title>The Global Catalogue of Microorganisms (GCM) 10K type strain sequencing project: providing services to taxonomists for standard genome sequencing and annotation.</title>
        <authorList>
            <consortium name="The Broad Institute Genomics Platform"/>
            <consortium name="The Broad Institute Genome Sequencing Center for Infectious Disease"/>
            <person name="Wu L."/>
            <person name="Ma J."/>
        </authorList>
    </citation>
    <scope>NUCLEOTIDE SEQUENCE [LARGE SCALE GENOMIC DNA]</scope>
    <source>
        <strain evidence="10">JCM 17214</strain>
    </source>
</reference>
<keyword evidence="3" id="KW-1003">Cell membrane</keyword>
<keyword evidence="10" id="KW-1185">Reference proteome</keyword>
<comment type="subcellular location">
    <subcellularLocation>
        <location evidence="1 7">Cell membrane</location>
        <topology evidence="1 7">Multi-pass membrane protein</topology>
    </subcellularLocation>
</comment>
<comment type="caution">
    <text evidence="9">The sequence shown here is derived from an EMBL/GenBank/DDBJ whole genome shotgun (WGS) entry which is preliminary data.</text>
</comment>
<sequence>MVRFLVHRLLRVLLALWVIVSVIFLLSRTFAPPPLPGNLADGSLAVHTTTPAQRQAAEAELRQRLGLDIPLFYFSRARLPEQGLGFRWQWNGARNQYHHWLGQMGQAQLGNSFRDGRPVLELLGQSLRYTLPLTTGAALLTLGIAWLLAPRLARPSRLRTGLLTLLYVVDALPLFVVALLLLLLLANPDALAIFPSYGLGHEDVRAPWAQRLQLLAAHLALPVLALTLASLPALLVQLTAALNHELSADYVLTARAKGLPEALVIRRHAFRNALLPVLTLLTELLPSLVAGSVVVEMVFSLPGMGRLLAEAAAAHDYPVLLGGVLLIALVRILAQLLADWLYFQADPRIRLPV</sequence>
<keyword evidence="4 7" id="KW-0812">Transmembrane</keyword>
<dbReference type="PANTHER" id="PTHR43163">
    <property type="entry name" value="DIPEPTIDE TRANSPORT SYSTEM PERMEASE PROTEIN DPPB-RELATED"/>
    <property type="match status" value="1"/>
</dbReference>
<feature type="transmembrane region" description="Helical" evidence="7">
    <location>
        <begin position="319"/>
        <end position="343"/>
    </location>
</feature>
<feature type="domain" description="ABC transmembrane type-1" evidence="8">
    <location>
        <begin position="127"/>
        <end position="338"/>
    </location>
</feature>
<protein>
    <submittedName>
        <fullName evidence="9">ABC transporter permease</fullName>
    </submittedName>
</protein>
<dbReference type="Gene3D" id="1.10.3720.10">
    <property type="entry name" value="MetI-like"/>
    <property type="match status" value="1"/>
</dbReference>
<evidence type="ECO:0000256" key="7">
    <source>
        <dbReference type="RuleBase" id="RU363032"/>
    </source>
</evidence>
<dbReference type="PROSITE" id="PS50928">
    <property type="entry name" value="ABC_TM1"/>
    <property type="match status" value="1"/>
</dbReference>
<evidence type="ECO:0000259" key="8">
    <source>
        <dbReference type="PROSITE" id="PS50928"/>
    </source>
</evidence>
<evidence type="ECO:0000313" key="10">
    <source>
        <dbReference type="Proteomes" id="UP001499909"/>
    </source>
</evidence>
<name>A0ABP7MF41_9BACT</name>
<feature type="transmembrane region" description="Helical" evidence="7">
    <location>
        <begin position="12"/>
        <end position="31"/>
    </location>
</feature>
<evidence type="ECO:0000256" key="3">
    <source>
        <dbReference type="ARBA" id="ARBA00022475"/>
    </source>
</evidence>
<evidence type="ECO:0000256" key="6">
    <source>
        <dbReference type="ARBA" id="ARBA00023136"/>
    </source>
</evidence>
<gene>
    <name evidence="9" type="ORF">GCM10022406_04860</name>
</gene>
<dbReference type="Pfam" id="PF00528">
    <property type="entry name" value="BPD_transp_1"/>
    <property type="match status" value="1"/>
</dbReference>
<feature type="transmembrane region" description="Helical" evidence="7">
    <location>
        <begin position="161"/>
        <end position="186"/>
    </location>
</feature>
<keyword evidence="6 7" id="KW-0472">Membrane</keyword>
<evidence type="ECO:0000313" key="9">
    <source>
        <dbReference type="EMBL" id="GAA3921761.1"/>
    </source>
</evidence>
<feature type="transmembrane region" description="Helical" evidence="7">
    <location>
        <begin position="273"/>
        <end position="299"/>
    </location>
</feature>
<dbReference type="RefSeq" id="WP_345109574.1">
    <property type="nucleotide sequence ID" value="NZ_BAABDH010000012.1"/>
</dbReference>
<evidence type="ECO:0000256" key="2">
    <source>
        <dbReference type="ARBA" id="ARBA00022448"/>
    </source>
</evidence>
<comment type="similarity">
    <text evidence="7">Belongs to the binding-protein-dependent transport system permease family.</text>
</comment>
<dbReference type="PANTHER" id="PTHR43163:SF6">
    <property type="entry name" value="DIPEPTIDE TRANSPORT SYSTEM PERMEASE PROTEIN DPPB-RELATED"/>
    <property type="match status" value="1"/>
</dbReference>
<dbReference type="EMBL" id="BAABDH010000012">
    <property type="protein sequence ID" value="GAA3921761.1"/>
    <property type="molecule type" value="Genomic_DNA"/>
</dbReference>
<evidence type="ECO:0000256" key="5">
    <source>
        <dbReference type="ARBA" id="ARBA00022989"/>
    </source>
</evidence>
<dbReference type="InterPro" id="IPR035906">
    <property type="entry name" value="MetI-like_sf"/>
</dbReference>
<proteinExistence type="inferred from homology"/>
<dbReference type="Proteomes" id="UP001499909">
    <property type="component" value="Unassembled WGS sequence"/>
</dbReference>
<feature type="transmembrane region" description="Helical" evidence="7">
    <location>
        <begin position="129"/>
        <end position="149"/>
    </location>
</feature>
<keyword evidence="5 7" id="KW-1133">Transmembrane helix</keyword>
<dbReference type="CDD" id="cd06261">
    <property type="entry name" value="TM_PBP2"/>
    <property type="match status" value="1"/>
</dbReference>
<organism evidence="9 10">
    <name type="scientific">Hymenobacter algoricola</name>
    <dbReference type="NCBI Taxonomy" id="486267"/>
    <lineage>
        <taxon>Bacteria</taxon>
        <taxon>Pseudomonadati</taxon>
        <taxon>Bacteroidota</taxon>
        <taxon>Cytophagia</taxon>
        <taxon>Cytophagales</taxon>
        <taxon>Hymenobacteraceae</taxon>
        <taxon>Hymenobacter</taxon>
    </lineage>
</organism>
<evidence type="ECO:0000256" key="4">
    <source>
        <dbReference type="ARBA" id="ARBA00022692"/>
    </source>
</evidence>
<keyword evidence="2 7" id="KW-0813">Transport</keyword>
<dbReference type="InterPro" id="IPR000515">
    <property type="entry name" value="MetI-like"/>
</dbReference>
<dbReference type="SUPFAM" id="SSF161098">
    <property type="entry name" value="MetI-like"/>
    <property type="match status" value="1"/>
</dbReference>
<accession>A0ABP7MF41</accession>